<comment type="caution">
    <text evidence="13">The sequence shown here is derived from an EMBL/GenBank/DDBJ whole genome shotgun (WGS) entry which is preliminary data.</text>
</comment>
<evidence type="ECO:0000259" key="12">
    <source>
        <dbReference type="SMART" id="SM00861"/>
    </source>
</evidence>
<keyword evidence="8" id="KW-0460">Magnesium</keyword>
<dbReference type="FunFam" id="3.40.50.970:FF:000005">
    <property type="entry name" value="1-deoxy-D-xylulose-5-phosphate synthase"/>
    <property type="match status" value="1"/>
</dbReference>
<keyword evidence="9" id="KW-0784">Thiamine biosynthesis</keyword>
<sequence length="338" mass="36959">GFNYLGPVDGHNTEELMEVITRARLNSEKVPFIHVITNKGQGFAPAEKDPVGYHQPSTPTPTTKTYSQVFCQTLAELMEADERIVAISAAMLEGTGLSAIKERFPKRVFDVGICEQHAVSMAAGMASGGLRPVVCIYSTFLQRAFDQILHDVCLNDLPVVFAVDRAGIVGQDGKTHHGLYDLAYMRLIPNMVVSVPRDENELRHLLFSALKQQHPFAIRYPRGGVEGVELEPLREIEVGKAEVVREGKDICLIAVGRLVHVALGAARELALCGIEAAVINLRFIKPLDPAVKESDNFEHVLVMEEATEIGGAMAAIRELVKTGGLHHIAVGDRFLEHG</sequence>
<dbReference type="InterPro" id="IPR005477">
    <property type="entry name" value="Dxylulose-5-P_synthase"/>
</dbReference>
<comment type="subunit">
    <text evidence="4">Homodimer.</text>
</comment>
<evidence type="ECO:0000313" key="13">
    <source>
        <dbReference type="EMBL" id="KKK48800.1"/>
    </source>
</evidence>
<dbReference type="PANTHER" id="PTHR43322">
    <property type="entry name" value="1-D-DEOXYXYLULOSE 5-PHOSPHATE SYNTHASE-RELATED"/>
    <property type="match status" value="1"/>
</dbReference>
<dbReference type="Pfam" id="PF02779">
    <property type="entry name" value="Transket_pyr"/>
    <property type="match status" value="1"/>
</dbReference>
<evidence type="ECO:0000256" key="3">
    <source>
        <dbReference type="ARBA" id="ARBA00011081"/>
    </source>
</evidence>
<dbReference type="Pfam" id="PF13292">
    <property type="entry name" value="DXP_synthase_N"/>
    <property type="match status" value="1"/>
</dbReference>
<accession>A0A0F8WKN1</accession>
<dbReference type="Gene3D" id="3.40.50.920">
    <property type="match status" value="1"/>
</dbReference>
<dbReference type="GO" id="GO:0019288">
    <property type="term" value="P:isopentenyl diphosphate biosynthetic process, methylerythritol 4-phosphate pathway"/>
    <property type="evidence" value="ECO:0007669"/>
    <property type="project" value="TreeGrafter"/>
</dbReference>
<dbReference type="UniPathway" id="UPA00064">
    <property type="reaction ID" value="UER00091"/>
</dbReference>
<dbReference type="Gene3D" id="3.40.50.970">
    <property type="match status" value="2"/>
</dbReference>
<dbReference type="GO" id="GO:0016114">
    <property type="term" value="P:terpenoid biosynthetic process"/>
    <property type="evidence" value="ECO:0007669"/>
    <property type="project" value="InterPro"/>
</dbReference>
<evidence type="ECO:0000256" key="10">
    <source>
        <dbReference type="ARBA" id="ARBA00023052"/>
    </source>
</evidence>
<comment type="similarity">
    <text evidence="3">Belongs to the transketolase family. DXPS subfamily.</text>
</comment>
<dbReference type="SUPFAM" id="SSF52922">
    <property type="entry name" value="TK C-terminal domain-like"/>
    <property type="match status" value="1"/>
</dbReference>
<dbReference type="GO" id="GO:0046872">
    <property type="term" value="F:metal ion binding"/>
    <property type="evidence" value="ECO:0007669"/>
    <property type="project" value="UniProtKB-KW"/>
</dbReference>
<reference evidence="13" key="1">
    <citation type="journal article" date="2015" name="Nature">
        <title>Complex archaea that bridge the gap between prokaryotes and eukaryotes.</title>
        <authorList>
            <person name="Spang A."/>
            <person name="Saw J.H."/>
            <person name="Jorgensen S.L."/>
            <person name="Zaremba-Niedzwiedzka K."/>
            <person name="Martijn J."/>
            <person name="Lind A.E."/>
            <person name="van Eijk R."/>
            <person name="Schleper C."/>
            <person name="Guy L."/>
            <person name="Ettema T.J."/>
        </authorList>
    </citation>
    <scope>NUCLEOTIDE SEQUENCE</scope>
</reference>
<dbReference type="SUPFAM" id="SSF52518">
    <property type="entry name" value="Thiamin diphosphate-binding fold (THDP-binding)"/>
    <property type="match status" value="2"/>
</dbReference>
<feature type="domain" description="Transketolase-like pyrimidine-binding" evidence="12">
    <location>
        <begin position="64"/>
        <end position="228"/>
    </location>
</feature>
<gene>
    <name evidence="13" type="ORF">LCGC14_3141490</name>
</gene>
<evidence type="ECO:0000256" key="8">
    <source>
        <dbReference type="ARBA" id="ARBA00022842"/>
    </source>
</evidence>
<evidence type="ECO:0000256" key="6">
    <source>
        <dbReference type="ARBA" id="ARBA00022679"/>
    </source>
</evidence>
<dbReference type="InterPro" id="IPR009014">
    <property type="entry name" value="Transketo_C/PFOR_II"/>
</dbReference>
<dbReference type="GO" id="GO:0008661">
    <property type="term" value="F:1-deoxy-D-xylulose-5-phosphate synthase activity"/>
    <property type="evidence" value="ECO:0007669"/>
    <property type="project" value="UniProtKB-EC"/>
</dbReference>
<dbReference type="Pfam" id="PF02780">
    <property type="entry name" value="Transketolase_C"/>
    <property type="match status" value="1"/>
</dbReference>
<evidence type="ECO:0000256" key="2">
    <source>
        <dbReference type="ARBA" id="ARBA00004980"/>
    </source>
</evidence>
<dbReference type="GO" id="GO:0009228">
    <property type="term" value="P:thiamine biosynthetic process"/>
    <property type="evidence" value="ECO:0007669"/>
    <property type="project" value="UniProtKB-KW"/>
</dbReference>
<feature type="non-terminal residue" evidence="13">
    <location>
        <position position="338"/>
    </location>
</feature>
<keyword evidence="11" id="KW-0414">Isoprene biosynthesis</keyword>
<evidence type="ECO:0000256" key="11">
    <source>
        <dbReference type="ARBA" id="ARBA00023229"/>
    </source>
</evidence>
<comment type="cofactor">
    <cofactor evidence="1">
        <name>Mg(2+)</name>
        <dbReference type="ChEBI" id="CHEBI:18420"/>
    </cofactor>
</comment>
<feature type="non-terminal residue" evidence="13">
    <location>
        <position position="1"/>
    </location>
</feature>
<evidence type="ECO:0000256" key="1">
    <source>
        <dbReference type="ARBA" id="ARBA00001946"/>
    </source>
</evidence>
<comment type="pathway">
    <text evidence="2">Metabolic intermediate biosynthesis; 1-deoxy-D-xylulose 5-phosphate biosynthesis; 1-deoxy-D-xylulose 5-phosphate from D-glyceraldehyde 3-phosphate and pyruvate: step 1/1.</text>
</comment>
<evidence type="ECO:0000256" key="5">
    <source>
        <dbReference type="ARBA" id="ARBA00013150"/>
    </source>
</evidence>
<dbReference type="InterPro" id="IPR005475">
    <property type="entry name" value="Transketolase-like_Pyr-bd"/>
</dbReference>
<dbReference type="SMART" id="SM00861">
    <property type="entry name" value="Transket_pyr"/>
    <property type="match status" value="1"/>
</dbReference>
<dbReference type="InterPro" id="IPR029061">
    <property type="entry name" value="THDP-binding"/>
</dbReference>
<dbReference type="EC" id="2.2.1.7" evidence="5"/>
<dbReference type="PANTHER" id="PTHR43322:SF5">
    <property type="entry name" value="1-DEOXY-D-XYLULOSE-5-PHOSPHATE SYNTHASE, CHLOROPLASTIC"/>
    <property type="match status" value="1"/>
</dbReference>
<organism evidence="13">
    <name type="scientific">marine sediment metagenome</name>
    <dbReference type="NCBI Taxonomy" id="412755"/>
    <lineage>
        <taxon>unclassified sequences</taxon>
        <taxon>metagenomes</taxon>
        <taxon>ecological metagenomes</taxon>
    </lineage>
</organism>
<protein>
    <recommendedName>
        <fullName evidence="5">1-deoxy-D-xylulose-5-phosphate synthase</fullName>
        <ecNumber evidence="5">2.2.1.7</ecNumber>
    </recommendedName>
</protein>
<dbReference type="AlphaFoldDB" id="A0A0F8WKN1"/>
<keyword evidence="10" id="KW-0786">Thiamine pyrophosphate</keyword>
<dbReference type="EMBL" id="LAZR01068886">
    <property type="protein sequence ID" value="KKK48800.1"/>
    <property type="molecule type" value="Genomic_DNA"/>
</dbReference>
<dbReference type="CDD" id="cd07033">
    <property type="entry name" value="TPP_PYR_DXS_TK_like"/>
    <property type="match status" value="1"/>
</dbReference>
<evidence type="ECO:0000256" key="7">
    <source>
        <dbReference type="ARBA" id="ARBA00022723"/>
    </source>
</evidence>
<evidence type="ECO:0000256" key="9">
    <source>
        <dbReference type="ARBA" id="ARBA00022977"/>
    </source>
</evidence>
<dbReference type="GO" id="GO:0005829">
    <property type="term" value="C:cytosol"/>
    <property type="evidence" value="ECO:0007669"/>
    <property type="project" value="TreeGrafter"/>
</dbReference>
<keyword evidence="6" id="KW-0808">Transferase</keyword>
<keyword evidence="7" id="KW-0479">Metal-binding</keyword>
<dbReference type="InterPro" id="IPR033248">
    <property type="entry name" value="Transketolase_C"/>
</dbReference>
<evidence type="ECO:0000256" key="4">
    <source>
        <dbReference type="ARBA" id="ARBA00011738"/>
    </source>
</evidence>
<proteinExistence type="inferred from homology"/>
<name>A0A0F8WKN1_9ZZZZ</name>